<dbReference type="Gramene" id="EFJ31676">
    <property type="protein sequence ID" value="EFJ31676"/>
    <property type="gene ID" value="SELMODRAFT_87452"/>
</dbReference>
<evidence type="ECO:0000313" key="3">
    <source>
        <dbReference type="EMBL" id="EFJ31676.1"/>
    </source>
</evidence>
<dbReference type="InterPro" id="IPR046960">
    <property type="entry name" value="PPR_At4g14850-like_plant"/>
</dbReference>
<evidence type="ECO:0008006" key="5">
    <source>
        <dbReference type="Google" id="ProtNLM"/>
    </source>
</evidence>
<feature type="repeat" description="PPR" evidence="2">
    <location>
        <begin position="503"/>
        <end position="537"/>
    </location>
</feature>
<dbReference type="Gene3D" id="1.25.40.10">
    <property type="entry name" value="Tetratricopeptide repeat domain"/>
    <property type="match status" value="5"/>
</dbReference>
<keyword evidence="1" id="KW-0677">Repeat</keyword>
<dbReference type="AlphaFoldDB" id="D8R8C7"/>
<dbReference type="STRING" id="88036.D8R8C7"/>
<proteinExistence type="predicted"/>
<accession>D8R8C7</accession>
<dbReference type="PANTHER" id="PTHR47926:SF533">
    <property type="entry name" value="DYW DOMAIN-CONTAINING PROTEIN"/>
    <property type="match status" value="1"/>
</dbReference>
<dbReference type="PANTHER" id="PTHR47926">
    <property type="entry name" value="PENTATRICOPEPTIDE REPEAT-CONTAINING PROTEIN"/>
    <property type="match status" value="1"/>
</dbReference>
<dbReference type="InterPro" id="IPR002885">
    <property type="entry name" value="PPR_rpt"/>
</dbReference>
<dbReference type="GO" id="GO:0003723">
    <property type="term" value="F:RNA binding"/>
    <property type="evidence" value="ECO:0007669"/>
    <property type="project" value="InterPro"/>
</dbReference>
<dbReference type="KEGG" id="smo:SELMODRAFT_87452"/>
<feature type="repeat" description="PPR" evidence="2">
    <location>
        <begin position="371"/>
        <end position="405"/>
    </location>
</feature>
<dbReference type="Pfam" id="PF13041">
    <property type="entry name" value="PPR_2"/>
    <property type="match status" value="2"/>
</dbReference>
<organism evidence="4">
    <name type="scientific">Selaginella moellendorffii</name>
    <name type="common">Spikemoss</name>
    <dbReference type="NCBI Taxonomy" id="88036"/>
    <lineage>
        <taxon>Eukaryota</taxon>
        <taxon>Viridiplantae</taxon>
        <taxon>Streptophyta</taxon>
        <taxon>Embryophyta</taxon>
        <taxon>Tracheophyta</taxon>
        <taxon>Lycopodiopsida</taxon>
        <taxon>Selaginellales</taxon>
        <taxon>Selaginellaceae</taxon>
        <taxon>Selaginella</taxon>
    </lineage>
</organism>
<name>D8R8C7_SELML</name>
<dbReference type="Pfam" id="PF01535">
    <property type="entry name" value="PPR"/>
    <property type="match status" value="7"/>
</dbReference>
<dbReference type="GO" id="GO:0009451">
    <property type="term" value="P:RNA modification"/>
    <property type="evidence" value="ECO:0007669"/>
    <property type="project" value="InterPro"/>
</dbReference>
<dbReference type="HOGENOM" id="CLU_002706_15_6_1"/>
<dbReference type="GO" id="GO:0048731">
    <property type="term" value="P:system development"/>
    <property type="evidence" value="ECO:0007669"/>
    <property type="project" value="UniProtKB-ARBA"/>
</dbReference>
<protein>
    <recommendedName>
        <fullName evidence="5">Pentacotripeptide-repeat region of PRORP domain-containing protein</fullName>
    </recommendedName>
</protein>
<dbReference type="Proteomes" id="UP000001514">
    <property type="component" value="Unassembled WGS sequence"/>
</dbReference>
<dbReference type="NCBIfam" id="TIGR00756">
    <property type="entry name" value="PPR"/>
    <property type="match status" value="3"/>
</dbReference>
<gene>
    <name evidence="3" type="ORF">SELMODRAFT_87452</name>
</gene>
<dbReference type="eggNOG" id="KOG4197">
    <property type="taxonomic scope" value="Eukaryota"/>
</dbReference>
<dbReference type="OrthoDB" id="185373at2759"/>
<dbReference type="FunFam" id="1.25.40.10:FF:000344">
    <property type="entry name" value="Pentatricopeptide repeat-containing protein"/>
    <property type="match status" value="1"/>
</dbReference>
<dbReference type="FunFam" id="1.25.40.10:FF:000158">
    <property type="entry name" value="pentatricopeptide repeat-containing protein At2g33680"/>
    <property type="match status" value="1"/>
</dbReference>
<dbReference type="EMBL" id="GL377573">
    <property type="protein sequence ID" value="EFJ31676.1"/>
    <property type="molecule type" value="Genomic_DNA"/>
</dbReference>
<dbReference type="PROSITE" id="PS51375">
    <property type="entry name" value="PPR"/>
    <property type="match status" value="4"/>
</dbReference>
<evidence type="ECO:0000256" key="1">
    <source>
        <dbReference type="ARBA" id="ARBA00022737"/>
    </source>
</evidence>
<reference evidence="3 4" key="1">
    <citation type="journal article" date="2011" name="Science">
        <title>The Selaginella genome identifies genetic changes associated with the evolution of vascular plants.</title>
        <authorList>
            <person name="Banks J.A."/>
            <person name="Nishiyama T."/>
            <person name="Hasebe M."/>
            <person name="Bowman J.L."/>
            <person name="Gribskov M."/>
            <person name="dePamphilis C."/>
            <person name="Albert V.A."/>
            <person name="Aono N."/>
            <person name="Aoyama T."/>
            <person name="Ambrose B.A."/>
            <person name="Ashton N.W."/>
            <person name="Axtell M.J."/>
            <person name="Barker E."/>
            <person name="Barker M.S."/>
            <person name="Bennetzen J.L."/>
            <person name="Bonawitz N.D."/>
            <person name="Chapple C."/>
            <person name="Cheng C."/>
            <person name="Correa L.G."/>
            <person name="Dacre M."/>
            <person name="DeBarry J."/>
            <person name="Dreyer I."/>
            <person name="Elias M."/>
            <person name="Engstrom E.M."/>
            <person name="Estelle M."/>
            <person name="Feng L."/>
            <person name="Finet C."/>
            <person name="Floyd S.K."/>
            <person name="Frommer W.B."/>
            <person name="Fujita T."/>
            <person name="Gramzow L."/>
            <person name="Gutensohn M."/>
            <person name="Harholt J."/>
            <person name="Hattori M."/>
            <person name="Heyl A."/>
            <person name="Hirai T."/>
            <person name="Hiwatashi Y."/>
            <person name="Ishikawa M."/>
            <person name="Iwata M."/>
            <person name="Karol K.G."/>
            <person name="Koehler B."/>
            <person name="Kolukisaoglu U."/>
            <person name="Kubo M."/>
            <person name="Kurata T."/>
            <person name="Lalonde S."/>
            <person name="Li K."/>
            <person name="Li Y."/>
            <person name="Litt A."/>
            <person name="Lyons E."/>
            <person name="Manning G."/>
            <person name="Maruyama T."/>
            <person name="Michael T.P."/>
            <person name="Mikami K."/>
            <person name="Miyazaki S."/>
            <person name="Morinaga S."/>
            <person name="Murata T."/>
            <person name="Mueller-Roeber B."/>
            <person name="Nelson D.R."/>
            <person name="Obara M."/>
            <person name="Oguri Y."/>
            <person name="Olmstead R.G."/>
            <person name="Onodera N."/>
            <person name="Petersen B.L."/>
            <person name="Pils B."/>
            <person name="Prigge M."/>
            <person name="Rensing S.A."/>
            <person name="Riano-Pachon D.M."/>
            <person name="Roberts A.W."/>
            <person name="Sato Y."/>
            <person name="Scheller H.V."/>
            <person name="Schulz B."/>
            <person name="Schulz C."/>
            <person name="Shakirov E.V."/>
            <person name="Shibagaki N."/>
            <person name="Shinohara N."/>
            <person name="Shippen D.E."/>
            <person name="Soerensen I."/>
            <person name="Sotooka R."/>
            <person name="Sugimoto N."/>
            <person name="Sugita M."/>
            <person name="Sumikawa N."/>
            <person name="Tanurdzic M."/>
            <person name="Theissen G."/>
            <person name="Ulvskov P."/>
            <person name="Wakazuki S."/>
            <person name="Weng J.K."/>
            <person name="Willats W.W."/>
            <person name="Wipf D."/>
            <person name="Wolf P.G."/>
            <person name="Yang L."/>
            <person name="Zimmer A.D."/>
            <person name="Zhu Q."/>
            <person name="Mitros T."/>
            <person name="Hellsten U."/>
            <person name="Loque D."/>
            <person name="Otillar R."/>
            <person name="Salamov A."/>
            <person name="Schmutz J."/>
            <person name="Shapiro H."/>
            <person name="Lindquist E."/>
            <person name="Lucas S."/>
            <person name="Rokhsar D."/>
            <person name="Grigoriev I.V."/>
        </authorList>
    </citation>
    <scope>NUCLEOTIDE SEQUENCE [LARGE SCALE GENOMIC DNA]</scope>
</reference>
<dbReference type="InterPro" id="IPR011990">
    <property type="entry name" value="TPR-like_helical_dom_sf"/>
</dbReference>
<feature type="repeat" description="PPR" evidence="2">
    <location>
        <begin position="188"/>
        <end position="222"/>
    </location>
</feature>
<evidence type="ECO:0000313" key="4">
    <source>
        <dbReference type="Proteomes" id="UP000001514"/>
    </source>
</evidence>
<feature type="repeat" description="PPR" evidence="2">
    <location>
        <begin position="86"/>
        <end position="121"/>
    </location>
</feature>
<sequence length="653" mass="69716">MARISGVLDEMERAKSQAAPSTYAAVLRRCADDRALEQGQRIHDHIRKFHGLSQDRFLANCLADMYGKCGRPDESRKIFDAIADKNVFSWTILIAAFSESVDRRWEALHLLRFMDQSGVAPNAATFVSVLVACSELRCLDAVIALHARIASLGLDLEIVVGTALVNAYGKCGSVDRAKNAFAKMPIKNSICWTAVITANAQNGHFGPAMELYERMVLEGLKPDRVTFVSALDACASSPRSPPPRYRAVVAQRIASLAAAVAASGHGSSPIVAAALLNMYGKLGELDRAREIFHSLPERNAVMWNVMIAASSQAGAIHEALGFFWAMNLDGAARPDGSTFTSIISACAAGGVPPDLAVRIHAALLSSGVTLDDPLLTALLGLYAKCGRTDDARRVFSEIREKGVVPWTALVSALAADGRSSDAVAALRRMELEGVRPNEYTFVAAIEAASQLGIAHGRSLHARATSAGLDSDPFVANTVMAMYASCGSIAEARAVFDGMGHRRNLVSWNCMIEALARHGHSLESLALYSEMELDGVPPSAATFVSVLAACSHVGEVELGYHYFVAFRRDYGIQAEAEHIGCVVDLLGRAGWLDSAESFIQSLPAADLSSSWAVLLGACKTHGDATRGARVAGWALGVDGQDAASYVTVSNLLRR</sequence>
<keyword evidence="4" id="KW-1185">Reference proteome</keyword>
<dbReference type="InParanoid" id="D8R8C7"/>
<evidence type="ECO:0000256" key="2">
    <source>
        <dbReference type="PROSITE-ProRule" id="PRU00708"/>
    </source>
</evidence>